<name>A0A7I7XSP8_9MYCO</name>
<keyword evidence="5" id="KW-0406">Ion transport</keyword>
<dbReference type="EMBL" id="AP022612">
    <property type="protein sequence ID" value="BBZ32093.1"/>
    <property type="molecule type" value="Genomic_DNA"/>
</dbReference>
<evidence type="ECO:0000256" key="3">
    <source>
        <dbReference type="ARBA" id="ARBA00022692"/>
    </source>
</evidence>
<dbReference type="InterPro" id="IPR013099">
    <property type="entry name" value="K_chnl_dom"/>
</dbReference>
<dbReference type="GO" id="GO:0005249">
    <property type="term" value="F:voltage-gated potassium channel activity"/>
    <property type="evidence" value="ECO:0007669"/>
    <property type="project" value="InterPro"/>
</dbReference>
<reference evidence="8" key="2">
    <citation type="submission" date="2020-02" db="EMBL/GenBank/DDBJ databases">
        <authorList>
            <person name="Matsumoto Y."/>
            <person name="Motooka D."/>
            <person name="Nakamura S."/>
        </authorList>
    </citation>
    <scope>NUCLEOTIDE SEQUENCE</scope>
    <source>
        <strain evidence="8">JCM 13671</strain>
    </source>
</reference>
<dbReference type="GO" id="GO:0001508">
    <property type="term" value="P:action potential"/>
    <property type="evidence" value="ECO:0007669"/>
    <property type="project" value="TreeGrafter"/>
</dbReference>
<evidence type="ECO:0000256" key="6">
    <source>
        <dbReference type="ARBA" id="ARBA00023136"/>
    </source>
</evidence>
<evidence type="ECO:0000256" key="4">
    <source>
        <dbReference type="ARBA" id="ARBA00022989"/>
    </source>
</evidence>
<proteinExistence type="predicted"/>
<evidence type="ECO:0000256" key="2">
    <source>
        <dbReference type="ARBA" id="ARBA00022448"/>
    </source>
</evidence>
<accession>A0A7I7XSP8</accession>
<dbReference type="SUPFAM" id="SSF81324">
    <property type="entry name" value="Voltage-gated potassium channels"/>
    <property type="match status" value="1"/>
</dbReference>
<dbReference type="RefSeq" id="WP_085150439.1">
    <property type="nucleotide sequence ID" value="NZ_AP022612.1"/>
</dbReference>
<comment type="subcellular location">
    <subcellularLocation>
        <location evidence="1">Membrane</location>
        <topology evidence="1">Multi-pass membrane protein</topology>
    </subcellularLocation>
</comment>
<dbReference type="InterPro" id="IPR027359">
    <property type="entry name" value="Volt_channel_dom_sf"/>
</dbReference>
<evidence type="ECO:0000313" key="9">
    <source>
        <dbReference type="Proteomes" id="UP000466931"/>
    </source>
</evidence>
<dbReference type="OrthoDB" id="9799090at2"/>
<dbReference type="Gene3D" id="1.20.5.110">
    <property type="match status" value="1"/>
</dbReference>
<sequence>MTSPARLDRWEHRAEWPLAAIALVFLAAYSLEVLAAPSGRTALAIGLVTRVCWAVFVIDYLARIWLADDRWRWFWRHLMDLLIVVLPVLRPLRLVRLVILVTVLQKAVGNAIRGRVVVYAVAGAVLLVYVASLAVLQAERVDPHASITSFGQALWWSITTITTVGYGDEYPVTTTGRVIAGLLMIGGIGLLGTITATIASWIVQRVAEEDTASQAATVAHIAELRDEIRALRAQLQVHDEVRT</sequence>
<keyword evidence="7 8" id="KW-0407">Ion channel</keyword>
<dbReference type="PANTHER" id="PTHR11537">
    <property type="entry name" value="VOLTAGE-GATED POTASSIUM CHANNEL"/>
    <property type="match status" value="1"/>
</dbReference>
<dbReference type="Proteomes" id="UP000466931">
    <property type="component" value="Chromosome"/>
</dbReference>
<evidence type="ECO:0000256" key="1">
    <source>
        <dbReference type="ARBA" id="ARBA00004141"/>
    </source>
</evidence>
<keyword evidence="3" id="KW-0812">Transmembrane</keyword>
<gene>
    <name evidence="8" type="ORF">MCNF_06980</name>
</gene>
<dbReference type="Gene3D" id="1.20.120.350">
    <property type="entry name" value="Voltage-gated potassium channels. Chain C"/>
    <property type="match status" value="1"/>
</dbReference>
<evidence type="ECO:0000313" key="8">
    <source>
        <dbReference type="EMBL" id="BBZ32093.1"/>
    </source>
</evidence>
<dbReference type="Pfam" id="PF07885">
    <property type="entry name" value="Ion_trans_2"/>
    <property type="match status" value="1"/>
</dbReference>
<dbReference type="AlphaFoldDB" id="A0A7I7XSP8"/>
<keyword evidence="9" id="KW-1185">Reference proteome</keyword>
<dbReference type="PANTHER" id="PTHR11537:SF254">
    <property type="entry name" value="POTASSIUM VOLTAGE-GATED CHANNEL PROTEIN SHAB"/>
    <property type="match status" value="1"/>
</dbReference>
<organism evidence="8 9">
    <name type="scientific">Mycolicibacterium confluentis</name>
    <dbReference type="NCBI Taxonomy" id="28047"/>
    <lineage>
        <taxon>Bacteria</taxon>
        <taxon>Bacillati</taxon>
        <taxon>Actinomycetota</taxon>
        <taxon>Actinomycetes</taxon>
        <taxon>Mycobacteriales</taxon>
        <taxon>Mycobacteriaceae</taxon>
        <taxon>Mycolicibacterium</taxon>
    </lineage>
</organism>
<evidence type="ECO:0000256" key="7">
    <source>
        <dbReference type="ARBA" id="ARBA00023303"/>
    </source>
</evidence>
<dbReference type="InterPro" id="IPR028325">
    <property type="entry name" value="VG_K_chnl"/>
</dbReference>
<reference evidence="8" key="1">
    <citation type="journal article" date="2019" name="Emerg. Microbes Infect.">
        <title>Comprehensive subspecies identification of 175 nontuberculous mycobacteria species based on 7547 genomic profiles.</title>
        <authorList>
            <person name="Matsumoto Y."/>
            <person name="Kinjo T."/>
            <person name="Motooka D."/>
            <person name="Nabeya D."/>
            <person name="Jung N."/>
            <person name="Uechi K."/>
            <person name="Horii T."/>
            <person name="Iida T."/>
            <person name="Fujita J."/>
            <person name="Nakamura S."/>
        </authorList>
    </citation>
    <scope>NUCLEOTIDE SEQUENCE [LARGE SCALE GENOMIC DNA]</scope>
    <source>
        <strain evidence="8">JCM 13671</strain>
    </source>
</reference>
<keyword evidence="2" id="KW-0813">Transport</keyword>
<dbReference type="GO" id="GO:0008076">
    <property type="term" value="C:voltage-gated potassium channel complex"/>
    <property type="evidence" value="ECO:0007669"/>
    <property type="project" value="InterPro"/>
</dbReference>
<keyword evidence="4" id="KW-1133">Transmembrane helix</keyword>
<dbReference type="Gene3D" id="1.10.287.70">
    <property type="match status" value="1"/>
</dbReference>
<keyword evidence="6" id="KW-0472">Membrane</keyword>
<evidence type="ECO:0000256" key="5">
    <source>
        <dbReference type="ARBA" id="ARBA00023065"/>
    </source>
</evidence>
<protein>
    <submittedName>
        <fullName evidence="8">Voltage-gated potassium channel</fullName>
    </submittedName>
</protein>